<dbReference type="Pfam" id="PF13183">
    <property type="entry name" value="Fer4_8"/>
    <property type="match status" value="1"/>
</dbReference>
<evidence type="ECO:0000256" key="1">
    <source>
        <dbReference type="ARBA" id="ARBA00007097"/>
    </source>
</evidence>
<dbReference type="PANTHER" id="PTHR43255">
    <property type="entry name" value="IRON-SULFUR-BINDING OXIDOREDUCTASE FADF-RELATED-RELATED"/>
    <property type="match status" value="1"/>
</dbReference>
<dbReference type="PROSITE" id="PS00198">
    <property type="entry name" value="4FE4S_FER_1"/>
    <property type="match status" value="1"/>
</dbReference>
<dbReference type="InterPro" id="IPR017896">
    <property type="entry name" value="4Fe4S_Fe-S-bd"/>
</dbReference>
<keyword evidence="5" id="KW-1185">Reference proteome</keyword>
<proteinExistence type="inferred from homology"/>
<evidence type="ECO:0000313" key="4">
    <source>
        <dbReference type="EMBL" id="SNQ60658.1"/>
    </source>
</evidence>
<dbReference type="EMBL" id="FZMP01000112">
    <property type="protein sequence ID" value="SNQ60658.1"/>
    <property type="molecule type" value="Genomic_DNA"/>
</dbReference>
<evidence type="ECO:0000313" key="5">
    <source>
        <dbReference type="Proteomes" id="UP000218615"/>
    </source>
</evidence>
<dbReference type="AlphaFoldDB" id="A0A284VN53"/>
<feature type="domain" description="4Fe-4S ferredoxin-type" evidence="3">
    <location>
        <begin position="21"/>
        <end position="52"/>
    </location>
</feature>
<comment type="similarity">
    <text evidence="1">Belongs to the HdrC family.</text>
</comment>
<dbReference type="OrthoDB" id="144910at2157"/>
<gene>
    <name evidence="4" type="ORF">MNV_20034</name>
</gene>
<evidence type="ECO:0000256" key="2">
    <source>
        <dbReference type="SAM" id="MobiDB-lite"/>
    </source>
</evidence>
<organism evidence="4 5">
    <name type="scientific">Candidatus Methanoperedens nitratireducens</name>
    <dbReference type="NCBI Taxonomy" id="1392998"/>
    <lineage>
        <taxon>Archaea</taxon>
        <taxon>Methanobacteriati</taxon>
        <taxon>Methanobacteriota</taxon>
        <taxon>Stenosarchaea group</taxon>
        <taxon>Methanomicrobia</taxon>
        <taxon>Methanosarcinales</taxon>
        <taxon>ANME-2 cluster</taxon>
        <taxon>Candidatus Methanoperedentaceae</taxon>
        <taxon>Candidatus Methanoperedens</taxon>
    </lineage>
</organism>
<dbReference type="InterPro" id="IPR017900">
    <property type="entry name" value="4Fe4S_Fe_S_CS"/>
</dbReference>
<name>A0A284VN53_9EURY</name>
<accession>A0A284VN53</accession>
<dbReference type="InterPro" id="IPR009051">
    <property type="entry name" value="Helical_ferredxn"/>
</dbReference>
<dbReference type="InterPro" id="IPR051460">
    <property type="entry name" value="HdrC_iron-sulfur_subunit"/>
</dbReference>
<evidence type="ECO:0000259" key="3">
    <source>
        <dbReference type="PROSITE" id="PS51379"/>
    </source>
</evidence>
<dbReference type="GO" id="GO:0051536">
    <property type="term" value="F:iron-sulfur cluster binding"/>
    <property type="evidence" value="ECO:0007669"/>
    <property type="project" value="InterPro"/>
</dbReference>
<dbReference type="GO" id="GO:0005886">
    <property type="term" value="C:plasma membrane"/>
    <property type="evidence" value="ECO:0007669"/>
    <property type="project" value="TreeGrafter"/>
</dbReference>
<protein>
    <submittedName>
        <fullName evidence="4">Putative heterodisulfide reductase, C subunit</fullName>
    </submittedName>
</protein>
<dbReference type="PROSITE" id="PS51379">
    <property type="entry name" value="4FE4S_FER_2"/>
    <property type="match status" value="1"/>
</dbReference>
<dbReference type="PANTHER" id="PTHR43255:SF2">
    <property type="entry name" value="HETERODISULFIDE REDUCTASE RELATED PROTEIN"/>
    <property type="match status" value="1"/>
</dbReference>
<dbReference type="STRING" id="1392998.ANME2D_02551"/>
<dbReference type="RefSeq" id="WP_096205081.1">
    <property type="nucleotide sequence ID" value="NZ_FZMP01000112.1"/>
</dbReference>
<reference evidence="5" key="1">
    <citation type="submission" date="2017-06" db="EMBL/GenBank/DDBJ databases">
        <authorList>
            <person name="Cremers G."/>
        </authorList>
    </citation>
    <scope>NUCLEOTIDE SEQUENCE [LARGE SCALE GENOMIC DNA]</scope>
</reference>
<dbReference type="GO" id="GO:0016491">
    <property type="term" value="F:oxidoreductase activity"/>
    <property type="evidence" value="ECO:0007669"/>
    <property type="project" value="UniProtKB-ARBA"/>
</dbReference>
<dbReference type="SUPFAM" id="SSF46548">
    <property type="entry name" value="alpha-helical ferredoxin"/>
    <property type="match status" value="1"/>
</dbReference>
<dbReference type="Gene3D" id="1.10.1060.10">
    <property type="entry name" value="Alpha-helical ferredoxin"/>
    <property type="match status" value="1"/>
</dbReference>
<feature type="region of interest" description="Disordered" evidence="2">
    <location>
        <begin position="177"/>
        <end position="197"/>
    </location>
</feature>
<dbReference type="Proteomes" id="UP000218615">
    <property type="component" value="Unassembled WGS sequence"/>
</dbReference>
<sequence>MKKETILPETRDTAFRDLVLKTPVGEKIPTCMQCGICAGSCPVSHEMDYTPRQLVRMVQLGLKHQVLNSNTIWICTTCFSCSVRCPRGIRPTELMETLKPIAIAEGIKNKNSKFDSIFSDVIKKSGRASEFLLISKYSLSEPGMIKQAPFGLSLMSRGKLPLMPDKMEDARELDAIFKTEEEKNEEKAADTGGEAEK</sequence>